<evidence type="ECO:0000313" key="1">
    <source>
        <dbReference type="EMBL" id="PKW14292.1"/>
    </source>
</evidence>
<proteinExistence type="predicted"/>
<evidence type="ECO:0000313" key="2">
    <source>
        <dbReference type="Proteomes" id="UP000233786"/>
    </source>
</evidence>
<gene>
    <name evidence="1" type="ORF">A8926_1897</name>
</gene>
<organism evidence="1 2">
    <name type="scientific">Saccharopolyspora spinosa</name>
    <dbReference type="NCBI Taxonomy" id="60894"/>
    <lineage>
        <taxon>Bacteria</taxon>
        <taxon>Bacillati</taxon>
        <taxon>Actinomycetota</taxon>
        <taxon>Actinomycetes</taxon>
        <taxon>Pseudonocardiales</taxon>
        <taxon>Pseudonocardiaceae</taxon>
        <taxon>Saccharopolyspora</taxon>
    </lineage>
</organism>
<name>A0A2N3XUG5_SACSN</name>
<dbReference type="AlphaFoldDB" id="A0A2N3XUG5"/>
<dbReference type="EMBL" id="PJNB01000001">
    <property type="protein sequence ID" value="PKW14292.1"/>
    <property type="molecule type" value="Genomic_DNA"/>
</dbReference>
<reference evidence="1" key="1">
    <citation type="submission" date="2017-12" db="EMBL/GenBank/DDBJ databases">
        <title>Sequencing the genomes of 1000 Actinobacteria strains.</title>
        <authorList>
            <person name="Klenk H.-P."/>
        </authorList>
    </citation>
    <scope>NUCLEOTIDE SEQUENCE [LARGE SCALE GENOMIC DNA]</scope>
    <source>
        <strain evidence="1">DSM 44228</strain>
    </source>
</reference>
<keyword evidence="2" id="KW-1185">Reference proteome</keyword>
<sequence>MTRGGACGWALFALRSNSSPLAPMLVGVALLD</sequence>
<comment type="caution">
    <text evidence="1">The sequence shown here is derived from an EMBL/GenBank/DDBJ whole genome shotgun (WGS) entry which is preliminary data.</text>
</comment>
<dbReference type="Proteomes" id="UP000233786">
    <property type="component" value="Unassembled WGS sequence"/>
</dbReference>
<dbReference type="STRING" id="994479.GCA_000194155_02177"/>
<protein>
    <submittedName>
        <fullName evidence="1">Uncharacterized protein</fullName>
    </submittedName>
</protein>
<accession>A0A2N3XUG5</accession>